<evidence type="ECO:0000313" key="4">
    <source>
        <dbReference type="EMBL" id="RCH90722.1"/>
    </source>
</evidence>
<evidence type="ECO:0000256" key="2">
    <source>
        <dbReference type="SAM" id="Phobius"/>
    </source>
</evidence>
<feature type="compositionally biased region" description="Low complexity" evidence="1">
    <location>
        <begin position="395"/>
        <end position="430"/>
    </location>
</feature>
<keyword evidence="2" id="KW-1133">Transmembrane helix</keyword>
<keyword evidence="5" id="KW-1185">Reference proteome</keyword>
<evidence type="ECO:0000313" key="5">
    <source>
        <dbReference type="Proteomes" id="UP000252139"/>
    </source>
</evidence>
<comment type="caution">
    <text evidence="4">The sequence shown here is derived from an EMBL/GenBank/DDBJ whole genome shotgun (WGS) entry which is preliminary data.</text>
</comment>
<feature type="region of interest" description="Disordered" evidence="1">
    <location>
        <begin position="192"/>
        <end position="322"/>
    </location>
</feature>
<dbReference type="STRING" id="86630.A0A367JLA8"/>
<feature type="region of interest" description="Disordered" evidence="1">
    <location>
        <begin position="389"/>
        <end position="455"/>
    </location>
</feature>
<proteinExistence type="predicted"/>
<evidence type="ECO:0000256" key="3">
    <source>
        <dbReference type="SAM" id="SignalP"/>
    </source>
</evidence>
<feature type="compositionally biased region" description="Basic residues" evidence="1">
    <location>
        <begin position="101"/>
        <end position="170"/>
    </location>
</feature>
<dbReference type="EMBL" id="PJQL01001078">
    <property type="protein sequence ID" value="RCH90722.1"/>
    <property type="molecule type" value="Genomic_DNA"/>
</dbReference>
<keyword evidence="3" id="KW-0732">Signal</keyword>
<feature type="compositionally biased region" description="Basic and acidic residues" evidence="1">
    <location>
        <begin position="444"/>
        <end position="455"/>
    </location>
</feature>
<reference evidence="4 5" key="1">
    <citation type="journal article" date="2018" name="G3 (Bethesda)">
        <title>Phylogenetic and Phylogenomic Definition of Rhizopus Species.</title>
        <authorList>
            <person name="Gryganskyi A.P."/>
            <person name="Golan J."/>
            <person name="Dolatabadi S."/>
            <person name="Mondo S."/>
            <person name="Robb S."/>
            <person name="Idnurm A."/>
            <person name="Muszewska A."/>
            <person name="Steczkiewicz K."/>
            <person name="Masonjones S."/>
            <person name="Liao H.L."/>
            <person name="Gajdeczka M.T."/>
            <person name="Anike F."/>
            <person name="Vuek A."/>
            <person name="Anishchenko I.M."/>
            <person name="Voigt K."/>
            <person name="de Hoog G.S."/>
            <person name="Smith M.E."/>
            <person name="Heitman J."/>
            <person name="Vilgalys R."/>
            <person name="Stajich J.E."/>
        </authorList>
    </citation>
    <scope>NUCLEOTIDE SEQUENCE [LARGE SCALE GENOMIC DNA]</scope>
    <source>
        <strain evidence="4 5">CBS 357.93</strain>
    </source>
</reference>
<feature type="compositionally biased region" description="Polar residues" evidence="1">
    <location>
        <begin position="200"/>
        <end position="212"/>
    </location>
</feature>
<accession>A0A367JLA8</accession>
<evidence type="ECO:0008006" key="6">
    <source>
        <dbReference type="Google" id="ProtNLM"/>
    </source>
</evidence>
<gene>
    <name evidence="4" type="ORF">CU097_008738</name>
</gene>
<dbReference type="OrthoDB" id="2290463at2759"/>
<evidence type="ECO:0000256" key="1">
    <source>
        <dbReference type="SAM" id="MobiDB-lite"/>
    </source>
</evidence>
<feature type="signal peptide" evidence="3">
    <location>
        <begin position="1"/>
        <end position="23"/>
    </location>
</feature>
<feature type="chain" id="PRO_5016917081" description="Mid2 domain-containing protein" evidence="3">
    <location>
        <begin position="24"/>
        <end position="455"/>
    </location>
</feature>
<feature type="compositionally biased region" description="Low complexity" evidence="1">
    <location>
        <begin position="238"/>
        <end position="269"/>
    </location>
</feature>
<feature type="transmembrane region" description="Helical" evidence="2">
    <location>
        <begin position="328"/>
        <end position="351"/>
    </location>
</feature>
<protein>
    <recommendedName>
        <fullName evidence="6">Mid2 domain-containing protein</fullName>
    </recommendedName>
</protein>
<keyword evidence="2" id="KW-0472">Membrane</keyword>
<sequence length="455" mass="49435">MKRSRWQLLCLAITILFIVIVNASTVEKLTHTTDDHHHHRHHKRPFTKTIVNCSLAKKQHRHQLKTINRHHRIHTSYVCHKAHHTTKKTNKHAKFHKTKKHHSADVKHHRHHHSSHRTSVHHHKATKSHHANKKHHKDKAHDKKHRGKDNTIKKHHSTVTKPHHTKKIYHAKSDHHSTIINSHKVSATSTVPTAVAPTPGVTNGDTPGSVTITLEGFEPTVQPTAIQPTPAADRQAPSDNSSSDSISAQGIADSSSSDNSSTDDSSSSDNQEASSTEDQSTGTTIINPTPSGGSSASGGTGNITPDAQVSTQAANNGPSVDAEPQSKIIGISVGAVAGCVAAAGLAGMFIYRRRQDKEQQSEVEPDEHVNTRWRTQSFMAVVAGAVAKLPKRSDSSGSNRSRGVLGTIRRAASKASSTLSRSGSRSSQQSYGIAVSGPMPPIAHVDEQRYHSHAY</sequence>
<dbReference type="AlphaFoldDB" id="A0A367JLA8"/>
<feature type="compositionally biased region" description="Polar residues" evidence="1">
    <location>
        <begin position="270"/>
        <end position="290"/>
    </location>
</feature>
<keyword evidence="2" id="KW-0812">Transmembrane</keyword>
<organism evidence="4 5">
    <name type="scientific">Rhizopus azygosporus</name>
    <name type="common">Rhizopus microsporus var. azygosporus</name>
    <dbReference type="NCBI Taxonomy" id="86630"/>
    <lineage>
        <taxon>Eukaryota</taxon>
        <taxon>Fungi</taxon>
        <taxon>Fungi incertae sedis</taxon>
        <taxon>Mucoromycota</taxon>
        <taxon>Mucoromycotina</taxon>
        <taxon>Mucoromycetes</taxon>
        <taxon>Mucorales</taxon>
        <taxon>Mucorineae</taxon>
        <taxon>Rhizopodaceae</taxon>
        <taxon>Rhizopus</taxon>
    </lineage>
</organism>
<feature type="region of interest" description="Disordered" evidence="1">
    <location>
        <begin position="101"/>
        <end position="173"/>
    </location>
</feature>
<name>A0A367JLA8_RHIAZ</name>
<dbReference type="Proteomes" id="UP000252139">
    <property type="component" value="Unassembled WGS sequence"/>
</dbReference>
<feature type="compositionally biased region" description="Polar residues" evidence="1">
    <location>
        <begin position="302"/>
        <end position="318"/>
    </location>
</feature>